<name>A0A2B7ZH77_9EURO</name>
<accession>A0A2B7ZH77</accession>
<reference evidence="2 3" key="1">
    <citation type="submission" date="2017-10" db="EMBL/GenBank/DDBJ databases">
        <title>Comparative genomics in systemic dimorphic fungi from Ajellomycetaceae.</title>
        <authorList>
            <person name="Munoz J.F."/>
            <person name="Mcewen J.G."/>
            <person name="Clay O.K."/>
            <person name="Cuomo C.A."/>
        </authorList>
    </citation>
    <scope>NUCLEOTIDE SEQUENCE [LARGE SCALE GENOMIC DNA]</scope>
    <source>
        <strain evidence="2 3">UAMH4076</strain>
    </source>
</reference>
<sequence length="78" mass="8275">MNLPVPWFRFAFTYLFPRPVVSPPSAGSRSGAIDAISSFLSAPPRPSSEAPRLAGTEKPSCLPAPAYPSPQVSQTGME</sequence>
<dbReference type="Proteomes" id="UP000226031">
    <property type="component" value="Unassembled WGS sequence"/>
</dbReference>
<gene>
    <name evidence="2" type="ORF">GX50_04702</name>
</gene>
<proteinExistence type="predicted"/>
<dbReference type="AlphaFoldDB" id="A0A2B7ZH77"/>
<feature type="region of interest" description="Disordered" evidence="1">
    <location>
        <begin position="38"/>
        <end position="78"/>
    </location>
</feature>
<evidence type="ECO:0000313" key="3">
    <source>
        <dbReference type="Proteomes" id="UP000226031"/>
    </source>
</evidence>
<dbReference type="EMBL" id="PDND01000090">
    <property type="protein sequence ID" value="PGH32528.1"/>
    <property type="molecule type" value="Genomic_DNA"/>
</dbReference>
<protein>
    <submittedName>
        <fullName evidence="2">Uncharacterized protein</fullName>
    </submittedName>
</protein>
<evidence type="ECO:0000313" key="2">
    <source>
        <dbReference type="EMBL" id="PGH32528.1"/>
    </source>
</evidence>
<evidence type="ECO:0000256" key="1">
    <source>
        <dbReference type="SAM" id="MobiDB-lite"/>
    </source>
</evidence>
<comment type="caution">
    <text evidence="2">The sequence shown here is derived from an EMBL/GenBank/DDBJ whole genome shotgun (WGS) entry which is preliminary data.</text>
</comment>
<keyword evidence="3" id="KW-1185">Reference proteome</keyword>
<organism evidence="2 3">
    <name type="scientific">[Emmonsia] crescens</name>
    <dbReference type="NCBI Taxonomy" id="73230"/>
    <lineage>
        <taxon>Eukaryota</taxon>
        <taxon>Fungi</taxon>
        <taxon>Dikarya</taxon>
        <taxon>Ascomycota</taxon>
        <taxon>Pezizomycotina</taxon>
        <taxon>Eurotiomycetes</taxon>
        <taxon>Eurotiomycetidae</taxon>
        <taxon>Onygenales</taxon>
        <taxon>Ajellomycetaceae</taxon>
        <taxon>Emergomyces</taxon>
    </lineage>
</organism>